<dbReference type="PANTHER" id="PTHR10088:SF4">
    <property type="entry name" value="GLUCOKINASE REGULATORY PROTEIN"/>
    <property type="match status" value="1"/>
</dbReference>
<comment type="pathway">
    <text evidence="12">Amino-sugar metabolism; N-acetylmuramate degradation.</text>
</comment>
<evidence type="ECO:0000256" key="10">
    <source>
        <dbReference type="ARBA" id="ARBA00077905"/>
    </source>
</evidence>
<dbReference type="InterPro" id="IPR040190">
    <property type="entry name" value="MURQ/GCKR"/>
</dbReference>
<evidence type="ECO:0000256" key="5">
    <source>
        <dbReference type="ARBA" id="ARBA00060595"/>
    </source>
</evidence>
<name>A0A4R2P7Q3_9BACL</name>
<evidence type="ECO:0000256" key="1">
    <source>
        <dbReference type="ARBA" id="ARBA00011738"/>
    </source>
</evidence>
<dbReference type="GO" id="GO:0016835">
    <property type="term" value="F:carbon-oxygen lyase activity"/>
    <property type="evidence" value="ECO:0007669"/>
    <property type="project" value="UniProtKB-UniRule"/>
</dbReference>
<protein>
    <recommendedName>
        <fullName evidence="9 12">N-acetylmuramic acid 6-phosphate etherase</fullName>
        <shortName evidence="12">MurNAc-6-P etherase</shortName>
        <ecNumber evidence="8 12">4.2.1.126</ecNumber>
    </recommendedName>
    <alternativeName>
        <fullName evidence="11 12">N-acetylmuramic acid 6-phosphate hydrolase</fullName>
    </alternativeName>
    <alternativeName>
        <fullName evidence="10 12">N-acetylmuramic acid 6-phosphate lyase</fullName>
    </alternativeName>
</protein>
<keyword evidence="15" id="KW-1185">Reference proteome</keyword>
<comment type="pathway">
    <text evidence="5">Amino-sugar metabolism; 1,6-anhydro-N-acetylmuramate degradation.</text>
</comment>
<dbReference type="Proteomes" id="UP000295416">
    <property type="component" value="Unassembled WGS sequence"/>
</dbReference>
<feature type="domain" description="SIS" evidence="13">
    <location>
        <begin position="57"/>
        <end position="220"/>
    </location>
</feature>
<dbReference type="AlphaFoldDB" id="A0A4R2P7Q3"/>
<dbReference type="SUPFAM" id="SSF53697">
    <property type="entry name" value="SIS domain"/>
    <property type="match status" value="1"/>
</dbReference>
<dbReference type="UniPathway" id="UPA00342"/>
<comment type="miscellaneous">
    <text evidence="12">A lyase-type mechanism (elimination/hydration) is suggested for the cleavage of the lactyl ether bond of MurNAc 6-phosphate, with the formation of an alpha,beta-unsaturated aldehyde intermediate with (E)-stereochemistry, followed by the syn addition of water to give product.</text>
</comment>
<feature type="active site" evidence="12">
    <location>
        <position position="116"/>
    </location>
</feature>
<gene>
    <name evidence="12" type="primary">murQ</name>
    <name evidence="14" type="ORF">EV207_104158</name>
</gene>
<evidence type="ECO:0000256" key="11">
    <source>
        <dbReference type="ARBA" id="ARBA00084049"/>
    </source>
</evidence>
<feature type="active site" description="Proton donor" evidence="12">
    <location>
        <position position="85"/>
    </location>
</feature>
<dbReference type="EMBL" id="SLXK01000004">
    <property type="protein sequence ID" value="TCP30979.1"/>
    <property type="molecule type" value="Genomic_DNA"/>
</dbReference>
<dbReference type="PANTHER" id="PTHR10088">
    <property type="entry name" value="GLUCOKINASE REGULATORY PROTEIN"/>
    <property type="match status" value="1"/>
</dbReference>
<evidence type="ECO:0000313" key="15">
    <source>
        <dbReference type="Proteomes" id="UP000295416"/>
    </source>
</evidence>
<dbReference type="HAMAP" id="MF_00068">
    <property type="entry name" value="MurQ"/>
    <property type="match status" value="1"/>
</dbReference>
<comment type="function">
    <text evidence="12">Specifically catalyzes the cleavage of the D-lactyl ether substituent of MurNAc 6-phosphate, producing GlcNAc 6-phosphate and D-lactate.</text>
</comment>
<dbReference type="RefSeq" id="WP_132744314.1">
    <property type="nucleotide sequence ID" value="NZ_SLXK01000004.1"/>
</dbReference>
<evidence type="ECO:0000256" key="2">
    <source>
        <dbReference type="ARBA" id="ARBA00023239"/>
    </source>
</evidence>
<dbReference type="InterPro" id="IPR001347">
    <property type="entry name" value="SIS_dom"/>
</dbReference>
<evidence type="ECO:0000256" key="6">
    <source>
        <dbReference type="ARBA" id="ARBA00060672"/>
    </source>
</evidence>
<dbReference type="CDD" id="cd05007">
    <property type="entry name" value="SIS_Etherase"/>
    <property type="match status" value="1"/>
</dbReference>
<dbReference type="NCBIfam" id="NF003915">
    <property type="entry name" value="PRK05441.1"/>
    <property type="match status" value="1"/>
</dbReference>
<evidence type="ECO:0000259" key="13">
    <source>
        <dbReference type="PROSITE" id="PS51464"/>
    </source>
</evidence>
<comment type="caution">
    <text evidence="14">The sequence shown here is derived from an EMBL/GenBank/DDBJ whole genome shotgun (WGS) entry which is preliminary data.</text>
</comment>
<organism evidence="14 15">
    <name type="scientific">Scopulibacillus darangshiensis</name>
    <dbReference type="NCBI Taxonomy" id="442528"/>
    <lineage>
        <taxon>Bacteria</taxon>
        <taxon>Bacillati</taxon>
        <taxon>Bacillota</taxon>
        <taxon>Bacilli</taxon>
        <taxon>Bacillales</taxon>
        <taxon>Sporolactobacillaceae</taxon>
        <taxon>Scopulibacillus</taxon>
    </lineage>
</organism>
<dbReference type="InterPro" id="IPR005488">
    <property type="entry name" value="Etherase_MurQ"/>
</dbReference>
<dbReference type="NCBIfam" id="NF009222">
    <property type="entry name" value="PRK12570.1"/>
    <property type="match status" value="1"/>
</dbReference>
<dbReference type="GO" id="GO:0097367">
    <property type="term" value="F:carbohydrate derivative binding"/>
    <property type="evidence" value="ECO:0007669"/>
    <property type="project" value="InterPro"/>
</dbReference>
<dbReference type="GO" id="GO:0016803">
    <property type="term" value="F:ether hydrolase activity"/>
    <property type="evidence" value="ECO:0007669"/>
    <property type="project" value="TreeGrafter"/>
</dbReference>
<evidence type="ECO:0000256" key="12">
    <source>
        <dbReference type="HAMAP-Rule" id="MF_00068"/>
    </source>
</evidence>
<dbReference type="GO" id="GO:0046348">
    <property type="term" value="P:amino sugar catabolic process"/>
    <property type="evidence" value="ECO:0007669"/>
    <property type="project" value="InterPro"/>
</dbReference>
<evidence type="ECO:0000256" key="3">
    <source>
        <dbReference type="ARBA" id="ARBA00023277"/>
    </source>
</evidence>
<reference evidence="14 15" key="1">
    <citation type="submission" date="2019-03" db="EMBL/GenBank/DDBJ databases">
        <title>Genomic Encyclopedia of Type Strains, Phase IV (KMG-IV): sequencing the most valuable type-strain genomes for metagenomic binning, comparative biology and taxonomic classification.</title>
        <authorList>
            <person name="Goeker M."/>
        </authorList>
    </citation>
    <scope>NUCLEOTIDE SEQUENCE [LARGE SCALE GENOMIC DNA]</scope>
    <source>
        <strain evidence="14 15">DSM 19377</strain>
    </source>
</reference>
<evidence type="ECO:0000256" key="7">
    <source>
        <dbReference type="ARBA" id="ARBA00061234"/>
    </source>
</evidence>
<sequence length="313" mass="33401">MSNNFLTLETEQVNQKSINIDTASTKEILEIINTEDCLVPLAVQKQLDNISQVVDATVDRIKSGGRIFYIGAGTSGRLGILDASECPPTFGVDPSLVQGIIAGGTEAIQSAVEGAEDSETLGRNAIYENNITEKDVVVGIAASGRTPFVLAAVNEAKKVGALTIGLSNNSLSELKKEADLDITPLVGPEVILGSTRMKSGTSQKLVLNMLTTAVMIKLGKVYGNLMVDMQSSNSKLADRSVRIIMHATDLDQKDAMNYLKMAEFNAKAAIVMAKTKTEKVIAEKLLASAEGSISKAIEGHLEKSPEDYPKSKE</sequence>
<comment type="subunit">
    <text evidence="1 12">Homodimer.</text>
</comment>
<proteinExistence type="inferred from homology"/>
<dbReference type="FunFam" id="3.40.50.10490:FF:000014">
    <property type="entry name" value="N-acetylmuramic acid 6-phosphate etherase"/>
    <property type="match status" value="1"/>
</dbReference>
<dbReference type="Pfam" id="PF22645">
    <property type="entry name" value="GKRP_SIS_N"/>
    <property type="match status" value="1"/>
</dbReference>
<dbReference type="PROSITE" id="PS51464">
    <property type="entry name" value="SIS"/>
    <property type="match status" value="1"/>
</dbReference>
<comment type="catalytic activity">
    <reaction evidence="4 12">
        <text>N-acetyl-D-muramate 6-phosphate + H2O = N-acetyl-D-glucosamine 6-phosphate + (R)-lactate</text>
        <dbReference type="Rhea" id="RHEA:26410"/>
        <dbReference type="ChEBI" id="CHEBI:15377"/>
        <dbReference type="ChEBI" id="CHEBI:16004"/>
        <dbReference type="ChEBI" id="CHEBI:57513"/>
        <dbReference type="ChEBI" id="CHEBI:58722"/>
        <dbReference type="EC" id="4.2.1.126"/>
    </reaction>
</comment>
<evidence type="ECO:0000256" key="4">
    <source>
        <dbReference type="ARBA" id="ARBA00051747"/>
    </source>
</evidence>
<dbReference type="GO" id="GO:0097173">
    <property type="term" value="P:N-acetylmuramic acid catabolic process"/>
    <property type="evidence" value="ECO:0007669"/>
    <property type="project" value="UniProtKB-UniPathway"/>
</dbReference>
<dbReference type="InterPro" id="IPR046348">
    <property type="entry name" value="SIS_dom_sf"/>
</dbReference>
<evidence type="ECO:0000256" key="8">
    <source>
        <dbReference type="ARBA" id="ARBA00067056"/>
    </source>
</evidence>
<dbReference type="OrthoDB" id="9813395at2"/>
<evidence type="ECO:0000256" key="9">
    <source>
        <dbReference type="ARBA" id="ARBA00070061"/>
    </source>
</evidence>
<dbReference type="Gene3D" id="1.10.8.1080">
    <property type="match status" value="1"/>
</dbReference>
<evidence type="ECO:0000313" key="14">
    <source>
        <dbReference type="EMBL" id="TCP30979.1"/>
    </source>
</evidence>
<comment type="similarity">
    <text evidence="7 12">Belongs to the GCKR-like family. MurNAc-6-P etherase subfamily.</text>
</comment>
<accession>A0A4R2P7Q3</accession>
<keyword evidence="3 12" id="KW-0119">Carbohydrate metabolism</keyword>
<dbReference type="GO" id="GO:0009254">
    <property type="term" value="P:peptidoglycan turnover"/>
    <property type="evidence" value="ECO:0007669"/>
    <property type="project" value="TreeGrafter"/>
</dbReference>
<dbReference type="NCBIfam" id="TIGR00274">
    <property type="entry name" value="N-acetylmuramic acid 6-phosphate etherase"/>
    <property type="match status" value="1"/>
</dbReference>
<dbReference type="Gene3D" id="3.40.50.10490">
    <property type="entry name" value="Glucose-6-phosphate isomerase like protein, domain 1"/>
    <property type="match status" value="1"/>
</dbReference>
<dbReference type="EC" id="4.2.1.126" evidence="8 12"/>
<keyword evidence="2 12" id="KW-0456">Lyase</keyword>
<comment type="pathway">
    <text evidence="6">Cell wall biogenesis.</text>
</comment>
<dbReference type="FunFam" id="1.10.8.1080:FF:000001">
    <property type="entry name" value="N-acetylmuramic acid 6-phosphate etherase"/>
    <property type="match status" value="1"/>
</dbReference>